<dbReference type="GO" id="GO:0009279">
    <property type="term" value="C:cell outer membrane"/>
    <property type="evidence" value="ECO:0007669"/>
    <property type="project" value="UniProtKB-SubCell"/>
</dbReference>
<dbReference type="PANTHER" id="PTHR30332:SF24">
    <property type="entry name" value="SECRETIN GSPD-RELATED"/>
    <property type="match status" value="1"/>
</dbReference>
<dbReference type="KEGG" id="alus:STSP2_02785"/>
<keyword evidence="11" id="KW-1185">Reference proteome</keyword>
<dbReference type="GO" id="GO:0015627">
    <property type="term" value="C:type II protein secretion system complex"/>
    <property type="evidence" value="ECO:0007669"/>
    <property type="project" value="TreeGrafter"/>
</dbReference>
<organism evidence="10 11">
    <name type="scientific">Anaerohalosphaera lusitana</name>
    <dbReference type="NCBI Taxonomy" id="1936003"/>
    <lineage>
        <taxon>Bacteria</taxon>
        <taxon>Pseudomonadati</taxon>
        <taxon>Planctomycetota</taxon>
        <taxon>Phycisphaerae</taxon>
        <taxon>Sedimentisphaerales</taxon>
        <taxon>Anaerohalosphaeraceae</taxon>
        <taxon>Anaerohalosphaera</taxon>
    </lineage>
</organism>
<dbReference type="InterPro" id="IPR038591">
    <property type="entry name" value="NolW-like_sf"/>
</dbReference>
<dbReference type="EMBL" id="CP019791">
    <property type="protein sequence ID" value="AQT69592.1"/>
    <property type="molecule type" value="Genomic_DNA"/>
</dbReference>
<gene>
    <name evidence="10" type="primary">pilQ_2</name>
    <name evidence="10" type="ORF">STSP2_02785</name>
</gene>
<dbReference type="PRINTS" id="PR00811">
    <property type="entry name" value="BCTERIALGSPD"/>
</dbReference>
<feature type="signal peptide" evidence="8">
    <location>
        <begin position="1"/>
        <end position="29"/>
    </location>
</feature>
<feature type="chain" id="PRO_5012527459" evidence="8">
    <location>
        <begin position="30"/>
        <end position="502"/>
    </location>
</feature>
<dbReference type="InterPro" id="IPR001775">
    <property type="entry name" value="GspD/PilQ"/>
</dbReference>
<name>A0A1U9NNR3_9BACT</name>
<dbReference type="Pfam" id="PF03958">
    <property type="entry name" value="Secretin_N"/>
    <property type="match status" value="1"/>
</dbReference>
<dbReference type="AlphaFoldDB" id="A0A1U9NNR3"/>
<evidence type="ECO:0000256" key="3">
    <source>
        <dbReference type="ARBA" id="ARBA00022729"/>
    </source>
</evidence>
<keyword evidence="3 8" id="KW-0732">Signal</keyword>
<comment type="subcellular location">
    <subcellularLocation>
        <location evidence="7">Cell outer membrane</location>
    </subcellularLocation>
    <subcellularLocation>
        <location evidence="1">Membrane</location>
    </subcellularLocation>
</comment>
<dbReference type="PANTHER" id="PTHR30332">
    <property type="entry name" value="PROBABLE GENERAL SECRETION PATHWAY PROTEIN D"/>
    <property type="match status" value="1"/>
</dbReference>
<protein>
    <submittedName>
        <fullName evidence="10">Type IV pilus biogenesis and competence protein PilQ</fullName>
    </submittedName>
</protein>
<dbReference type="InterPro" id="IPR005644">
    <property type="entry name" value="NolW-like"/>
</dbReference>
<dbReference type="SMART" id="SM00965">
    <property type="entry name" value="STN"/>
    <property type="match status" value="1"/>
</dbReference>
<dbReference type="Gene3D" id="3.30.1370.120">
    <property type="match status" value="1"/>
</dbReference>
<dbReference type="RefSeq" id="WP_146663265.1">
    <property type="nucleotide sequence ID" value="NZ_CP019791.1"/>
</dbReference>
<evidence type="ECO:0000256" key="5">
    <source>
        <dbReference type="ARBA" id="ARBA00023237"/>
    </source>
</evidence>
<evidence type="ECO:0000256" key="4">
    <source>
        <dbReference type="ARBA" id="ARBA00023136"/>
    </source>
</evidence>
<dbReference type="STRING" id="1936003.STSP2_02785"/>
<sequence length="502" mass="55399" precursor="true">MKKQTIKSISIFAVICFAVLCLVSSRLTAAEHQAAEEEKSETRELSQIEKRMQQPVSLDFRETPIEDVLRMLAKQADVDIIKSPEVTGNVTATLTEVPLSEALDNILAAHGYGYVTTKNMIRVVPRSQIINVVEPMVSRIYRVTYADVVEVEKALSRFLSDSGSLSSNPGTSNIIINDTESKIAAIDEFIEEIDRVTPQILVEARIYDVSTNDSLDLGVEWFAGRRTQFDPDTGLAVSGDTDPFIRGEFDSGLQNTTATDGLLRFGILNEHVDIDATIFAEQEQGCAKLLANPRILVMDNELANIKIVSEVPFQQLTQTMGGGNIGTTEFKEVGVSLEVVPHLTRDGMIRLQLRPEFSVQVDTVSIIIPNQEATITSPQPVIDKREAVTTTLIKDGQTVVIGGLKKKDTFKDTSKIPLLGDIPLAGGLFRFDSEKIVNSELVVFITPYIVSEPVLTANEAARLKQTEFCSPDCRKSLQETCGQVTHLEGMEEPEKEHPYIDK</sequence>
<evidence type="ECO:0000256" key="7">
    <source>
        <dbReference type="RuleBase" id="RU004004"/>
    </source>
</evidence>
<evidence type="ECO:0000256" key="8">
    <source>
        <dbReference type="SAM" id="SignalP"/>
    </source>
</evidence>
<keyword evidence="2 7" id="KW-0813">Transport</keyword>
<feature type="domain" description="Secretin/TonB short N-terminal" evidence="9">
    <location>
        <begin position="78"/>
        <end position="126"/>
    </location>
</feature>
<evidence type="ECO:0000256" key="2">
    <source>
        <dbReference type="ARBA" id="ARBA00022448"/>
    </source>
</evidence>
<evidence type="ECO:0000256" key="1">
    <source>
        <dbReference type="ARBA" id="ARBA00004370"/>
    </source>
</evidence>
<proteinExistence type="inferred from homology"/>
<accession>A0A1U9NNR3</accession>
<evidence type="ECO:0000313" key="11">
    <source>
        <dbReference type="Proteomes" id="UP000189674"/>
    </source>
</evidence>
<dbReference type="Proteomes" id="UP000189674">
    <property type="component" value="Chromosome"/>
</dbReference>
<dbReference type="GO" id="GO:0009306">
    <property type="term" value="P:protein secretion"/>
    <property type="evidence" value="ECO:0007669"/>
    <property type="project" value="InterPro"/>
</dbReference>
<evidence type="ECO:0000259" key="9">
    <source>
        <dbReference type="SMART" id="SM00965"/>
    </source>
</evidence>
<dbReference type="OrthoDB" id="9779724at2"/>
<dbReference type="InterPro" id="IPR011662">
    <property type="entry name" value="Secretin/TonB_short_N"/>
</dbReference>
<evidence type="ECO:0000313" key="10">
    <source>
        <dbReference type="EMBL" id="AQT69592.1"/>
    </source>
</evidence>
<evidence type="ECO:0000256" key="6">
    <source>
        <dbReference type="RuleBase" id="RU004003"/>
    </source>
</evidence>
<reference evidence="11" key="1">
    <citation type="submission" date="2017-02" db="EMBL/GenBank/DDBJ databases">
        <title>Comparative genomics and description of representatives of a novel lineage of planctomycetes thriving in anoxic sediments.</title>
        <authorList>
            <person name="Spring S."/>
            <person name="Bunk B."/>
            <person name="Sproer C."/>
        </authorList>
    </citation>
    <scope>NUCLEOTIDE SEQUENCE [LARGE SCALE GENOMIC DNA]</scope>
    <source>
        <strain evidence="11">ST-NAGAB-D1</strain>
    </source>
</reference>
<dbReference type="InterPro" id="IPR050810">
    <property type="entry name" value="Bact_Secretion_Sys_Channel"/>
</dbReference>
<dbReference type="InterPro" id="IPR004846">
    <property type="entry name" value="T2SS/T3SS_dom"/>
</dbReference>
<keyword evidence="4" id="KW-0472">Membrane</keyword>
<dbReference type="Gene3D" id="3.30.1370.130">
    <property type="match status" value="1"/>
</dbReference>
<dbReference type="Pfam" id="PF00263">
    <property type="entry name" value="Secretin"/>
    <property type="match status" value="1"/>
</dbReference>
<keyword evidence="5" id="KW-0998">Cell outer membrane</keyword>
<comment type="similarity">
    <text evidence="6">Belongs to the bacterial secretin family.</text>
</comment>